<accession>A0A510K9N0</accession>
<organism evidence="1 2">
    <name type="scientific">Leptotrichia wadei</name>
    <dbReference type="NCBI Taxonomy" id="157687"/>
    <lineage>
        <taxon>Bacteria</taxon>
        <taxon>Fusobacteriati</taxon>
        <taxon>Fusobacteriota</taxon>
        <taxon>Fusobacteriia</taxon>
        <taxon>Fusobacteriales</taxon>
        <taxon>Leptotrichiaceae</taxon>
        <taxon>Leptotrichia</taxon>
    </lineage>
</organism>
<proteinExistence type="predicted"/>
<evidence type="ECO:0000313" key="2">
    <source>
        <dbReference type="Proteomes" id="UP000321397"/>
    </source>
</evidence>
<gene>
    <name evidence="1" type="ORF">JMUB3933_1878</name>
</gene>
<dbReference type="Proteomes" id="UP000321397">
    <property type="component" value="Chromosome"/>
</dbReference>
<evidence type="ECO:0000313" key="1">
    <source>
        <dbReference type="EMBL" id="BBM48362.1"/>
    </source>
</evidence>
<protein>
    <submittedName>
        <fullName evidence="1">Phage protein F-like protein</fullName>
    </submittedName>
</protein>
<reference evidence="1 2" key="1">
    <citation type="submission" date="2019-07" db="EMBL/GenBank/DDBJ databases">
        <title>Complete Genome Sequence of Leptotrichia wadei Strain JMUB3933.</title>
        <authorList>
            <person name="Watanabe S."/>
            <person name="Cui L."/>
        </authorList>
    </citation>
    <scope>NUCLEOTIDE SEQUENCE [LARGE SCALE GENOMIC DNA]</scope>
    <source>
        <strain evidence="1 2">JMUB3933</strain>
    </source>
</reference>
<dbReference type="RefSeq" id="WP_146961792.1">
    <property type="nucleotide sequence ID" value="NZ_AP019834.1"/>
</dbReference>
<name>A0A510K9N0_9FUSO</name>
<dbReference type="EMBL" id="AP019834">
    <property type="protein sequence ID" value="BBM48362.1"/>
    <property type="molecule type" value="Genomic_DNA"/>
</dbReference>
<sequence length="132" mass="15743">MSDYWKDRFIEEENRVNQMAGKEIKKQQAEYDKAITRINQDIEIWYNRIAKNNDVSLVNAKEMLNKKERDEFKWNVDEYIKKGSGEDSLMFAKELENASAKYHIERLEAMKLQVRAEIEKLYNDNGNGFKII</sequence>
<dbReference type="AlphaFoldDB" id="A0A510K9N0"/>